<dbReference type="Pfam" id="PF12796">
    <property type="entry name" value="Ank_2"/>
    <property type="match status" value="3"/>
</dbReference>
<feature type="repeat" description="ANK" evidence="2">
    <location>
        <begin position="915"/>
        <end position="947"/>
    </location>
</feature>
<dbReference type="GO" id="GO:0003824">
    <property type="term" value="F:catalytic activity"/>
    <property type="evidence" value="ECO:0007669"/>
    <property type="project" value="InterPro"/>
</dbReference>
<dbReference type="PROSITE" id="PS50297">
    <property type="entry name" value="ANK_REP_REGION"/>
    <property type="match status" value="6"/>
</dbReference>
<keyword evidence="5" id="KW-1185">Reference proteome</keyword>
<dbReference type="SUPFAM" id="SSF52540">
    <property type="entry name" value="P-loop containing nucleoside triphosphate hydrolases"/>
    <property type="match status" value="1"/>
</dbReference>
<dbReference type="PANTHER" id="PTHR10039:SF5">
    <property type="entry name" value="NACHT DOMAIN-CONTAINING PROTEIN"/>
    <property type="match status" value="1"/>
</dbReference>
<accession>A0A8K0S405</accession>
<protein>
    <submittedName>
        <fullName evidence="4">Ankyrin repeat-containing domain protein</fullName>
    </submittedName>
</protein>
<proteinExistence type="predicted"/>
<dbReference type="Gene3D" id="1.25.40.20">
    <property type="entry name" value="Ankyrin repeat-containing domain"/>
    <property type="match status" value="2"/>
</dbReference>
<comment type="caution">
    <text evidence="4">The sequence shown here is derived from an EMBL/GenBank/DDBJ whole genome shotgun (WGS) entry which is preliminary data.</text>
</comment>
<evidence type="ECO:0000256" key="1">
    <source>
        <dbReference type="ARBA" id="ARBA00022737"/>
    </source>
</evidence>
<feature type="repeat" description="ANK" evidence="2">
    <location>
        <begin position="811"/>
        <end position="844"/>
    </location>
</feature>
<feature type="repeat" description="ANK" evidence="2">
    <location>
        <begin position="713"/>
        <end position="745"/>
    </location>
</feature>
<feature type="repeat" description="ANK" evidence="2">
    <location>
        <begin position="647"/>
        <end position="679"/>
    </location>
</feature>
<dbReference type="AlphaFoldDB" id="A0A8K0S405"/>
<organism evidence="4 5">
    <name type="scientific">Fusarium tricinctum</name>
    <dbReference type="NCBI Taxonomy" id="61284"/>
    <lineage>
        <taxon>Eukaryota</taxon>
        <taxon>Fungi</taxon>
        <taxon>Dikarya</taxon>
        <taxon>Ascomycota</taxon>
        <taxon>Pezizomycotina</taxon>
        <taxon>Sordariomycetes</taxon>
        <taxon>Hypocreomycetidae</taxon>
        <taxon>Hypocreales</taxon>
        <taxon>Nectriaceae</taxon>
        <taxon>Fusarium</taxon>
        <taxon>Fusarium tricinctum species complex</taxon>
    </lineage>
</organism>
<dbReference type="PROSITE" id="PS50088">
    <property type="entry name" value="ANK_REPEAT"/>
    <property type="match status" value="10"/>
</dbReference>
<dbReference type="Pfam" id="PF24883">
    <property type="entry name" value="NPHP3_N"/>
    <property type="match status" value="1"/>
</dbReference>
<dbReference type="Gene3D" id="3.40.50.300">
    <property type="entry name" value="P-loop containing nucleotide triphosphate hydrolases"/>
    <property type="match status" value="1"/>
</dbReference>
<feature type="repeat" description="ANK" evidence="2">
    <location>
        <begin position="878"/>
        <end position="913"/>
    </location>
</feature>
<dbReference type="SUPFAM" id="SSF48403">
    <property type="entry name" value="Ankyrin repeat"/>
    <property type="match status" value="1"/>
</dbReference>
<feature type="domain" description="Nephrocystin 3-like N-terminal" evidence="3">
    <location>
        <begin position="100"/>
        <end position="273"/>
    </location>
</feature>
<dbReference type="SMART" id="SM00248">
    <property type="entry name" value="ANK"/>
    <property type="match status" value="12"/>
</dbReference>
<evidence type="ECO:0000256" key="2">
    <source>
        <dbReference type="PROSITE-ProRule" id="PRU00023"/>
    </source>
</evidence>
<dbReference type="InterPro" id="IPR056884">
    <property type="entry name" value="NPHP3-like_N"/>
</dbReference>
<dbReference type="SUPFAM" id="SSF53167">
    <property type="entry name" value="Purine and uridine phosphorylases"/>
    <property type="match status" value="1"/>
</dbReference>
<dbReference type="Proteomes" id="UP000813427">
    <property type="component" value="Unassembled WGS sequence"/>
</dbReference>
<keyword evidence="2" id="KW-0040">ANK repeat</keyword>
<dbReference type="Gene3D" id="3.40.50.1580">
    <property type="entry name" value="Nucleoside phosphorylase domain"/>
    <property type="match status" value="1"/>
</dbReference>
<evidence type="ECO:0000259" key="3">
    <source>
        <dbReference type="Pfam" id="PF24883"/>
    </source>
</evidence>
<dbReference type="PRINTS" id="PR01415">
    <property type="entry name" value="ANKYRIN"/>
</dbReference>
<evidence type="ECO:0000313" key="4">
    <source>
        <dbReference type="EMBL" id="KAH7251934.1"/>
    </source>
</evidence>
<feature type="repeat" description="ANK" evidence="2">
    <location>
        <begin position="680"/>
        <end position="712"/>
    </location>
</feature>
<dbReference type="InterPro" id="IPR035994">
    <property type="entry name" value="Nucleoside_phosphorylase_sf"/>
</dbReference>
<dbReference type="InterPro" id="IPR027417">
    <property type="entry name" value="P-loop_NTPase"/>
</dbReference>
<dbReference type="EMBL" id="JAGPXF010000003">
    <property type="protein sequence ID" value="KAH7251934.1"/>
    <property type="molecule type" value="Genomic_DNA"/>
</dbReference>
<reference evidence="4" key="1">
    <citation type="journal article" date="2021" name="Nat. Commun.">
        <title>Genetic determinants of endophytism in the Arabidopsis root mycobiome.</title>
        <authorList>
            <person name="Mesny F."/>
            <person name="Miyauchi S."/>
            <person name="Thiergart T."/>
            <person name="Pickel B."/>
            <person name="Atanasova L."/>
            <person name="Karlsson M."/>
            <person name="Huettel B."/>
            <person name="Barry K.W."/>
            <person name="Haridas S."/>
            <person name="Chen C."/>
            <person name="Bauer D."/>
            <person name="Andreopoulos W."/>
            <person name="Pangilinan J."/>
            <person name="LaButti K."/>
            <person name="Riley R."/>
            <person name="Lipzen A."/>
            <person name="Clum A."/>
            <person name="Drula E."/>
            <person name="Henrissat B."/>
            <person name="Kohler A."/>
            <person name="Grigoriev I.V."/>
            <person name="Martin F.M."/>
            <person name="Hacquard S."/>
        </authorList>
    </citation>
    <scope>NUCLEOTIDE SEQUENCE</scope>
    <source>
        <strain evidence="4">MPI-SDFR-AT-0068</strain>
    </source>
</reference>
<dbReference type="Pfam" id="PF13637">
    <property type="entry name" value="Ank_4"/>
    <property type="match status" value="1"/>
</dbReference>
<feature type="repeat" description="ANK" evidence="2">
    <location>
        <begin position="981"/>
        <end position="1013"/>
    </location>
</feature>
<gene>
    <name evidence="4" type="ORF">BKA59DRAFT_510041</name>
</gene>
<evidence type="ECO:0000313" key="5">
    <source>
        <dbReference type="Proteomes" id="UP000813427"/>
    </source>
</evidence>
<name>A0A8K0S405_9HYPO</name>
<dbReference type="GO" id="GO:0009116">
    <property type="term" value="P:nucleoside metabolic process"/>
    <property type="evidence" value="ECO:0007669"/>
    <property type="project" value="InterPro"/>
</dbReference>
<dbReference type="InterPro" id="IPR002110">
    <property type="entry name" value="Ankyrin_rpt"/>
</dbReference>
<feature type="repeat" description="ANK" evidence="2">
    <location>
        <begin position="778"/>
        <end position="810"/>
    </location>
</feature>
<dbReference type="PANTHER" id="PTHR10039">
    <property type="entry name" value="AMELOGENIN"/>
    <property type="match status" value="1"/>
</dbReference>
<dbReference type="OrthoDB" id="194358at2759"/>
<feature type="repeat" description="ANK" evidence="2">
    <location>
        <begin position="845"/>
        <end position="877"/>
    </location>
</feature>
<dbReference type="InterPro" id="IPR036770">
    <property type="entry name" value="Ankyrin_rpt-contain_sf"/>
</dbReference>
<sequence>MEAAGLMDILPCLPIRGICDYSDSHKAKEWQKYAAGTAAAYARELVEGMPQEIGIKRKFHRLLSSTNRPVSSDRRQVLLKSLDFPQMDARKADIKAAHSQTCQWLLNHPDFLSWLDQRRQHCRFLWIRGKPGVGKSIIMKFVYTRMRKQDQARQVLTTSFFFNARGDDMEKSVSGMYRSLLLQLLEGFPDLQGVLDDHDLVPRNHKTCPSLNSLKDLFRAAILCLGNRSCACFIDALDECDEQQIRDMIEFFEELSEYCRGEGIKLRVCFSSRHYPYITIRSGIQLTLEGQPGHNKDMESYIENHLRVENPVLFDSLKSTMLDKAAGIFLWVALVVKILNADHRRGNPGLQKRLMELPSGLSDLFKDVLTRDQDNMEELRLSIIWILFAQRPLEPEEYYHALWSDLSPDDLASLERRKVKVSEASGLFERYVTSSSKGLAETTQSKKPTVQFIHESVRDFLIRDKGLHELWPDLGQDWESQSHDRLKSCCNTYILRQQAERPKCTSNSRKYIVRKYPLLEYASLSVLNHANAAADAIPQRRFLDDFHTPGWIHSFNTVERVSTRRYNQDVDILYILADRGLSSLIRARLIDHPNINIEGGKFRYPFLAAIARRDKASIVALLGVSSEIYDGAAILDNLDCKLETLGHNHTPLSWACEKGNLTIAKLLSQKGVHIGETSGESRRCLVGAMDNGHVEVVKWLIDQGAPIETKDSLGHTPLYWSSARGDVYMSQKLLDRGAKLDLNGTDQSLLLGIVKGGRKDTLQLLLNKGMEIESRDESGRTPLMLAVERRYAAMVQLLLERGAEVEAMDYSNRTALSYAFCGQADEVILRLLLEGGANTEVNDDDGRPFLCLAARQGNTAAVRLLLEHGANIESKDHWGMTALSHAVGVGEHGSEDIVRLLLEHGADVEARIRVDGLMPLEEAVRQGNTAVVQLLLDNGMMINATNGRFGTPLAIASGKRDMPMVQLLLEKGACINTSDRYSDRPLFRAVYGGHEDIVRLLINGGAVVGLDGEEREAMEEAFLGKRIWWFDANHFGIGEDEKKVREKELRLRRLVYPQLYGDIPGSTGQT</sequence>
<keyword evidence="1" id="KW-0677">Repeat</keyword>
<feature type="repeat" description="ANK" evidence="2">
    <location>
        <begin position="948"/>
        <end position="980"/>
    </location>
</feature>